<reference evidence="2" key="1">
    <citation type="submission" date="2015-07" db="EMBL/GenBank/DDBJ databases">
        <title>Adaptation to a free-living lifestyle via gene acquisitions in the diplomonad Trepomonas sp. PC1.</title>
        <authorList>
            <person name="Xu F."/>
            <person name="Jerlstrom-Hultqvist J."/>
            <person name="Kolisko M."/>
            <person name="Simpson A.G.B."/>
            <person name="Roger A.J."/>
            <person name="Svard S.G."/>
            <person name="Andersson J.O."/>
        </authorList>
    </citation>
    <scope>NUCLEOTIDE SEQUENCE</scope>
    <source>
        <strain evidence="2">PC1</strain>
    </source>
</reference>
<name>A0A146K0R7_9EUKA</name>
<protein>
    <submittedName>
        <fullName evidence="2">Myb-like DNA-binding domain-containing protein</fullName>
    </submittedName>
</protein>
<dbReference type="InterPro" id="IPR009057">
    <property type="entry name" value="Homeodomain-like_sf"/>
</dbReference>
<evidence type="ECO:0000313" key="2">
    <source>
        <dbReference type="EMBL" id="JAP90520.1"/>
    </source>
</evidence>
<proteinExistence type="predicted"/>
<organism evidence="2">
    <name type="scientific">Trepomonas sp. PC1</name>
    <dbReference type="NCBI Taxonomy" id="1076344"/>
    <lineage>
        <taxon>Eukaryota</taxon>
        <taxon>Metamonada</taxon>
        <taxon>Diplomonadida</taxon>
        <taxon>Hexamitidae</taxon>
        <taxon>Hexamitinae</taxon>
        <taxon>Trepomonas</taxon>
    </lineage>
</organism>
<feature type="non-terminal residue" evidence="2">
    <location>
        <position position="1"/>
    </location>
</feature>
<dbReference type="InterPro" id="IPR001005">
    <property type="entry name" value="SANT/Myb"/>
</dbReference>
<dbReference type="PROSITE" id="PS50090">
    <property type="entry name" value="MYB_LIKE"/>
    <property type="match status" value="1"/>
</dbReference>
<keyword evidence="2" id="KW-0238">DNA-binding</keyword>
<dbReference type="Pfam" id="PF13921">
    <property type="entry name" value="Myb_DNA-bind_6"/>
    <property type="match status" value="1"/>
</dbReference>
<gene>
    <name evidence="2" type="ORF">TPC1_20181</name>
</gene>
<evidence type="ECO:0000259" key="1">
    <source>
        <dbReference type="PROSITE" id="PS50090"/>
    </source>
</evidence>
<dbReference type="AlphaFoldDB" id="A0A146K0R7"/>
<dbReference type="EMBL" id="GDID01006086">
    <property type="protein sequence ID" value="JAP90520.1"/>
    <property type="molecule type" value="Transcribed_RNA"/>
</dbReference>
<accession>A0A146K0R7</accession>
<feature type="domain" description="Myb-like" evidence="1">
    <location>
        <begin position="8"/>
        <end position="57"/>
    </location>
</feature>
<dbReference type="SUPFAM" id="SSF46689">
    <property type="entry name" value="Homeodomain-like"/>
    <property type="match status" value="1"/>
</dbReference>
<feature type="non-terminal residue" evidence="2">
    <location>
        <position position="108"/>
    </location>
</feature>
<dbReference type="GO" id="GO:0003677">
    <property type="term" value="F:DNA binding"/>
    <property type="evidence" value="ECO:0007669"/>
    <property type="project" value="UniProtKB-KW"/>
</dbReference>
<sequence length="108" mass="13426">KQFHQRSRDVQSKNLWTHEQKQQLKQLGEQENPDWESISKQLNRKTIVCKLMYEQLTDKQWNEQEENILREWWEYHDKDSKKLKFSEIQNLLPEHSLYGIQRRLLIMM</sequence>